<reference evidence="2" key="1">
    <citation type="submission" date="2021-01" db="EMBL/GenBank/DDBJ databases">
        <authorList>
            <person name="Corre E."/>
            <person name="Pelletier E."/>
            <person name="Niang G."/>
            <person name="Scheremetjew M."/>
            <person name="Finn R."/>
            <person name="Kale V."/>
            <person name="Holt S."/>
            <person name="Cochrane G."/>
            <person name="Meng A."/>
            <person name="Brown T."/>
            <person name="Cohen L."/>
        </authorList>
    </citation>
    <scope>NUCLEOTIDE SEQUENCE</scope>
    <source>
        <strain evidence="2">CCMP2078</strain>
    </source>
</reference>
<feature type="compositionally biased region" description="Basic and acidic residues" evidence="1">
    <location>
        <begin position="1398"/>
        <end position="1411"/>
    </location>
</feature>
<feature type="compositionally biased region" description="Basic and acidic residues" evidence="1">
    <location>
        <begin position="1536"/>
        <end position="1557"/>
    </location>
</feature>
<protein>
    <submittedName>
        <fullName evidence="2">Uncharacterized protein</fullName>
    </submittedName>
</protein>
<feature type="compositionally biased region" description="Basic residues" evidence="1">
    <location>
        <begin position="1558"/>
        <end position="1567"/>
    </location>
</feature>
<feature type="compositionally biased region" description="Low complexity" evidence="1">
    <location>
        <begin position="89"/>
        <end position="111"/>
    </location>
</feature>
<dbReference type="SUPFAM" id="SSF101898">
    <property type="entry name" value="NHL repeat"/>
    <property type="match status" value="1"/>
</dbReference>
<gene>
    <name evidence="2" type="ORF">PPYR1160_LOCUS8439</name>
</gene>
<name>A0A7R9U983_9STRA</name>
<accession>A0A7R9U983</accession>
<feature type="region of interest" description="Disordered" evidence="1">
    <location>
        <begin position="71"/>
        <end position="112"/>
    </location>
</feature>
<feature type="compositionally biased region" description="Basic residues" evidence="1">
    <location>
        <begin position="1432"/>
        <end position="1449"/>
    </location>
</feature>
<feature type="compositionally biased region" description="Basic and acidic residues" evidence="1">
    <location>
        <begin position="1502"/>
        <end position="1512"/>
    </location>
</feature>
<feature type="compositionally biased region" description="Polar residues" evidence="1">
    <location>
        <begin position="1414"/>
        <end position="1423"/>
    </location>
</feature>
<evidence type="ECO:0000313" key="2">
    <source>
        <dbReference type="EMBL" id="CAD8258938.1"/>
    </source>
</evidence>
<proteinExistence type="predicted"/>
<feature type="region of interest" description="Disordered" evidence="1">
    <location>
        <begin position="1398"/>
        <end position="1487"/>
    </location>
</feature>
<organism evidence="2">
    <name type="scientific">Pinguiococcus pyrenoidosus</name>
    <dbReference type="NCBI Taxonomy" id="172671"/>
    <lineage>
        <taxon>Eukaryota</taxon>
        <taxon>Sar</taxon>
        <taxon>Stramenopiles</taxon>
        <taxon>Ochrophyta</taxon>
        <taxon>Pinguiophyceae</taxon>
        <taxon>Pinguiochrysidales</taxon>
        <taxon>Pinguiochrysidaceae</taxon>
        <taxon>Pinguiococcus</taxon>
    </lineage>
</organism>
<feature type="region of interest" description="Disordered" evidence="1">
    <location>
        <begin position="1502"/>
        <end position="1595"/>
    </location>
</feature>
<dbReference type="EMBL" id="HBEA01011031">
    <property type="protein sequence ID" value="CAD8258938.1"/>
    <property type="molecule type" value="Transcribed_RNA"/>
</dbReference>
<feature type="compositionally biased region" description="Basic and acidic residues" evidence="1">
    <location>
        <begin position="1579"/>
        <end position="1592"/>
    </location>
</feature>
<feature type="compositionally biased region" description="Basic and acidic residues" evidence="1">
    <location>
        <begin position="1450"/>
        <end position="1478"/>
    </location>
</feature>
<evidence type="ECO:0000256" key="1">
    <source>
        <dbReference type="SAM" id="MobiDB-lite"/>
    </source>
</evidence>
<sequence length="1679" mass="184715">MNSEERYALEQKTLSLGRLGLWEASSRDLDEDDEDERFLKGASTRVQRAKLDGTADQKDLDVHLRRGSFETHQLRFAEDEGPAPRKSPARGAGDAPRAPDAPVAAAAPRSAPDARREVLTALMRWREHARAQPFDAMDELRRLQVMVWRGGHTRTTLERAVFRLHNFFARGEGVTLTLIDGRDEKRFKFYIKDIPGLRGLELEWAKRGLLRRGAPWRFSLMELADVQLMTDARGQYRLVRVTGRKLLHNTRLLYDQQLEPRQAGRMDSEMDRKREAQGLVSTVFFRADTDAAAKILYDGFRALLFEFLIIAFPRSVRLNYDHLRLTSILEEDEQFADRLFAADRRFRYENMPGEQVKEGDGDGGASDTSSQFWRETYLTLRDQVLAEPYAGAGGADGAGGAGGGAPHAERQLETTSRIHLSQFPFPGAFVYAGPKLGFTNFSRQGEPPAHPYFGRAVGTGPDGRPIYLAAMPRVRDPRARAASEDGTMQLLGASTAGEPLLVSPYTGSLFQLDTDGKPKLVEDGEFHRVVAFGADGRPIYISESTEPAGELESNTGPMPAPAPVANEPKPALTLSEETVYVFGETSPFFSFDDNERPFFVAPEDVRELPRVPRDNSAFTAAVTKYGHVVGMDPAGRPVFLANSRQHGDEQLRAEFLDNEKGGANLVGINEVGEAIYVLNGSSSVVKINTEGNPVFVRPRDLHTTIAVGADGEPIYISDLAEGDDALVGPDGGRIEKKEGQLRIPGFGENGHPLYVFGLPTPVFSMTPSGPAFLAEEHLAPMELSHFRSRELRSARTFGFGDPVGKDAQGNFAFLAENSQHGLKNPAQELSDDAANAQLIGISPEGELLYLTEGSGSIIRIDADGNPAFVDASVYNTMVGIGLDSKPIYITTELYGSEQIEADGTFVPTPEQPNCFVGAGPAGEPLYVFGLPGPYFHMGKTGRPVFIDADEVQPLDNAAATGIKRRVSDLFGAEVGVDSNGDPVFSASRTYHGLKKSPLELEEAASNARLVGITTEGDAIYLTKGSGMLVKLLPSGELKEIGPADYNKFIGLGIDGTPIYLSENAAGLPKIMRNGTEMDVPADSSRMIAAGPFGGPVFLFGAPGRYFALGTGGTPIFCPADQPRQLVGQKPPKHARFGEAVAQDAQGRFLYLAASGRHSKFMNQAGKLKALDIASGNAMLVGVGTNNDAIYMTRDAGLFVKLDKEGGPQIIGEEEMHRMIATGVDGKPVYISRSADGAPEILVNGQMVPTPSDVRCRLGSGPDGEPRYLHGLVTEYFSLDSRGLPIFLPPEEVVPLNELTQQEEDEVLARARRDHVRNMMQNAGRQNPNAGKMPVGVGKDGQLVYGTAAARQASQAPPEDGGPVLKTEDSFDYYDFDYSEFVRPNVPVLSQFYQFKGSTKDFGGRRKADRGDTWWWNTHGTASDQPRLEPQKPSHRHKRSDSWWFKRRGHTQTEERKQAPAPPKREPGKLSASVREKFSRGGTPGAKQNLWPFFAAMGVSRKKLDEKEEEPVRKPKVPIFADVPQEQEPEMQQIGTDDFKSVRSAWEHRAKSERERRSKPQPRTRRATTAHESGSAISAEFRRASSYESRQEPENMAQMEEMLRQESVQMEEEEEGMSEELFEACIRSGISPSVRSVLEENGIRDLETLQHMSLDTLGALPLLSADRQRLWNMAQRSRRM</sequence>